<comment type="caution">
    <text evidence="2">The sequence shown here is derived from an EMBL/GenBank/DDBJ whole genome shotgun (WGS) entry which is preliminary data.</text>
</comment>
<evidence type="ECO:0000313" key="2">
    <source>
        <dbReference type="EMBL" id="MPD03906.1"/>
    </source>
</evidence>
<protein>
    <submittedName>
        <fullName evidence="2">Uncharacterized protein</fullName>
    </submittedName>
</protein>
<dbReference type="AlphaFoldDB" id="A0A5B7KAR4"/>
<feature type="region of interest" description="Disordered" evidence="1">
    <location>
        <begin position="1"/>
        <end position="42"/>
    </location>
</feature>
<feature type="compositionally biased region" description="Polar residues" evidence="1">
    <location>
        <begin position="11"/>
        <end position="26"/>
    </location>
</feature>
<feature type="compositionally biased region" description="Basic residues" evidence="1">
    <location>
        <begin position="27"/>
        <end position="42"/>
    </location>
</feature>
<name>A0A5B7KAR4_PORTR</name>
<dbReference type="Proteomes" id="UP000324222">
    <property type="component" value="Unassembled WGS sequence"/>
</dbReference>
<evidence type="ECO:0000256" key="1">
    <source>
        <dbReference type="SAM" id="MobiDB-lite"/>
    </source>
</evidence>
<evidence type="ECO:0000313" key="3">
    <source>
        <dbReference type="Proteomes" id="UP000324222"/>
    </source>
</evidence>
<accession>A0A5B7KAR4</accession>
<keyword evidence="3" id="KW-1185">Reference proteome</keyword>
<reference evidence="2 3" key="1">
    <citation type="submission" date="2019-05" db="EMBL/GenBank/DDBJ databases">
        <title>Another draft genome of Portunus trituberculatus and its Hox gene families provides insights of decapod evolution.</title>
        <authorList>
            <person name="Jeong J.-H."/>
            <person name="Song I."/>
            <person name="Kim S."/>
            <person name="Choi T."/>
            <person name="Kim D."/>
            <person name="Ryu S."/>
            <person name="Kim W."/>
        </authorList>
    </citation>
    <scope>NUCLEOTIDE SEQUENCE [LARGE SCALE GENOMIC DNA]</scope>
    <source>
        <tissue evidence="2">Muscle</tissue>
    </source>
</reference>
<proteinExistence type="predicted"/>
<gene>
    <name evidence="2" type="ORF">E2C01_099564</name>
</gene>
<dbReference type="EMBL" id="VSRR010138526">
    <property type="protein sequence ID" value="MPD03906.1"/>
    <property type="molecule type" value="Genomic_DNA"/>
</dbReference>
<organism evidence="2 3">
    <name type="scientific">Portunus trituberculatus</name>
    <name type="common">Swimming crab</name>
    <name type="synonym">Neptunus trituberculatus</name>
    <dbReference type="NCBI Taxonomy" id="210409"/>
    <lineage>
        <taxon>Eukaryota</taxon>
        <taxon>Metazoa</taxon>
        <taxon>Ecdysozoa</taxon>
        <taxon>Arthropoda</taxon>
        <taxon>Crustacea</taxon>
        <taxon>Multicrustacea</taxon>
        <taxon>Malacostraca</taxon>
        <taxon>Eumalacostraca</taxon>
        <taxon>Eucarida</taxon>
        <taxon>Decapoda</taxon>
        <taxon>Pleocyemata</taxon>
        <taxon>Brachyura</taxon>
        <taxon>Eubrachyura</taxon>
        <taxon>Portunoidea</taxon>
        <taxon>Portunidae</taxon>
        <taxon>Portuninae</taxon>
        <taxon>Portunus</taxon>
    </lineage>
</organism>
<sequence>MAAVEAHGTATPLTATLINSTFTSGTRRMRKKRRREGKGKEH</sequence>